<comment type="caution">
    <text evidence="2">The sequence shown here is derived from an EMBL/GenBank/DDBJ whole genome shotgun (WGS) entry which is preliminary data.</text>
</comment>
<dbReference type="Proteomes" id="UP000286716">
    <property type="component" value="Unassembled WGS sequence"/>
</dbReference>
<dbReference type="RefSeq" id="WP_084641433.1">
    <property type="nucleotide sequence ID" value="NZ_QHHU01000021.1"/>
</dbReference>
<dbReference type="SUPFAM" id="SSF50249">
    <property type="entry name" value="Nucleic acid-binding proteins"/>
    <property type="match status" value="1"/>
</dbReference>
<evidence type="ECO:0000313" key="2">
    <source>
        <dbReference type="EMBL" id="RSM44263.1"/>
    </source>
</evidence>
<keyword evidence="3" id="KW-1185">Reference proteome</keyword>
<name>A0A428WMI4_AMYBA</name>
<dbReference type="OrthoDB" id="4334176at2"/>
<gene>
    <name evidence="2" type="ORF">DMA12_17145</name>
</gene>
<dbReference type="InterPro" id="IPR012340">
    <property type="entry name" value="NA-bd_OB-fold"/>
</dbReference>
<evidence type="ECO:0000259" key="1">
    <source>
        <dbReference type="Pfam" id="PF01796"/>
    </source>
</evidence>
<dbReference type="Pfam" id="PF01796">
    <property type="entry name" value="OB_ChsH2_C"/>
    <property type="match status" value="1"/>
</dbReference>
<dbReference type="EMBL" id="QHHU01000021">
    <property type="protein sequence ID" value="RSM44263.1"/>
    <property type="molecule type" value="Genomic_DNA"/>
</dbReference>
<proteinExistence type="predicted"/>
<accession>A0A428WMI4</accession>
<dbReference type="AlphaFoldDB" id="A0A428WMI4"/>
<protein>
    <recommendedName>
        <fullName evidence="1">ChsH2 C-terminal OB-fold domain-containing protein</fullName>
    </recommendedName>
</protein>
<evidence type="ECO:0000313" key="3">
    <source>
        <dbReference type="Proteomes" id="UP000286716"/>
    </source>
</evidence>
<dbReference type="InterPro" id="IPR002878">
    <property type="entry name" value="ChsH2_C"/>
</dbReference>
<feature type="domain" description="ChsH2 C-terminal OB-fold" evidence="1">
    <location>
        <begin position="25"/>
        <end position="90"/>
    </location>
</feature>
<sequence>MLPRDAETGEFFLPIHAIRPGPFDWSPAPREGEIVSFSWVHLQPSEGYATELPYVLATIGLDAGPQLMANILNPGPEDAWIGRRVRLVFEDRADGAVVAQFAPIT</sequence>
<reference evidence="2 3" key="1">
    <citation type="submission" date="2018-05" db="EMBL/GenBank/DDBJ databases">
        <title>Evolution of GPA BGCs.</title>
        <authorList>
            <person name="Waglechner N."/>
            <person name="Wright G.D."/>
        </authorList>
    </citation>
    <scope>NUCLEOTIDE SEQUENCE [LARGE SCALE GENOMIC DNA]</scope>
    <source>
        <strain evidence="2 3">DSM 5908</strain>
    </source>
</reference>
<organism evidence="2 3">
    <name type="scientific">Amycolatopsis balhimycina DSM 5908</name>
    <dbReference type="NCBI Taxonomy" id="1081091"/>
    <lineage>
        <taxon>Bacteria</taxon>
        <taxon>Bacillati</taxon>
        <taxon>Actinomycetota</taxon>
        <taxon>Actinomycetes</taxon>
        <taxon>Pseudonocardiales</taxon>
        <taxon>Pseudonocardiaceae</taxon>
        <taxon>Amycolatopsis</taxon>
    </lineage>
</organism>